<name>A0A7Y9UNR8_9ACTN</name>
<feature type="binding site" evidence="4">
    <location>
        <position position="55"/>
    </location>
    <ligand>
        <name>molybdate</name>
        <dbReference type="ChEBI" id="CHEBI:36264"/>
    </ligand>
</feature>
<feature type="binding site" evidence="4">
    <location>
        <position position="28"/>
    </location>
    <ligand>
        <name>molybdate</name>
        <dbReference type="ChEBI" id="CHEBI:36264"/>
    </ligand>
</feature>
<keyword evidence="3" id="KW-0732">Signal</keyword>
<sequence>MALTLGAALLAACSGGDEQVLTVVAPASAGEVFATLAEEFEEQEGVEVRLSVAGSADLVAQVQQGAPVDVVATADEAAMAGLVEDALVGGARVFATNSLALAVPAGNPAGVTGLADVAEGGDARLVTCAPQVPCGALAQQVADAAGVALAPVSEEGAVTDVLGKVTSGEADAGLVYVTDLLEVGEAVEEVPLPEAAALVNRYPVAVATGAPEPELAERFVALLLSADGRRLLGRAGFGTP</sequence>
<evidence type="ECO:0000256" key="4">
    <source>
        <dbReference type="PIRSR" id="PIRSR004846-1"/>
    </source>
</evidence>
<protein>
    <submittedName>
        <fullName evidence="5">Molybdate transport system substrate-binding protein</fullName>
    </submittedName>
</protein>
<keyword evidence="4" id="KW-0500">Molybdenum</keyword>
<dbReference type="Pfam" id="PF13531">
    <property type="entry name" value="SBP_bac_11"/>
    <property type="match status" value="1"/>
</dbReference>
<dbReference type="GO" id="GO:0030973">
    <property type="term" value="F:molybdate ion binding"/>
    <property type="evidence" value="ECO:0007669"/>
    <property type="project" value="TreeGrafter"/>
</dbReference>
<dbReference type="RefSeq" id="WP_343049421.1">
    <property type="nucleotide sequence ID" value="NZ_JACCAC010000001.1"/>
</dbReference>
<keyword evidence="2 4" id="KW-0479">Metal-binding</keyword>
<gene>
    <name evidence="5" type="ORF">BJ989_003075</name>
</gene>
<evidence type="ECO:0000313" key="6">
    <source>
        <dbReference type="Proteomes" id="UP000544110"/>
    </source>
</evidence>
<dbReference type="Gene3D" id="3.40.190.10">
    <property type="entry name" value="Periplasmic binding protein-like II"/>
    <property type="match status" value="2"/>
</dbReference>
<dbReference type="EMBL" id="JACCAC010000001">
    <property type="protein sequence ID" value="NYG56771.1"/>
    <property type="molecule type" value="Genomic_DNA"/>
</dbReference>
<dbReference type="GO" id="GO:0015689">
    <property type="term" value="P:molybdate ion transport"/>
    <property type="evidence" value="ECO:0007669"/>
    <property type="project" value="InterPro"/>
</dbReference>
<comment type="similarity">
    <text evidence="1">Belongs to the bacterial solute-binding protein ModA family.</text>
</comment>
<reference evidence="5 6" key="1">
    <citation type="submission" date="2020-07" db="EMBL/GenBank/DDBJ databases">
        <title>Sequencing the genomes of 1000 actinobacteria strains.</title>
        <authorList>
            <person name="Klenk H.-P."/>
        </authorList>
    </citation>
    <scope>NUCLEOTIDE SEQUENCE [LARGE SCALE GENOMIC DNA]</scope>
    <source>
        <strain evidence="5 6">DSM 24552</strain>
    </source>
</reference>
<dbReference type="NCBIfam" id="TIGR01256">
    <property type="entry name" value="modA"/>
    <property type="match status" value="1"/>
</dbReference>
<feature type="binding site" evidence="4">
    <location>
        <position position="176"/>
    </location>
    <ligand>
        <name>molybdate</name>
        <dbReference type="ChEBI" id="CHEBI:36264"/>
    </ligand>
</feature>
<dbReference type="PANTHER" id="PTHR30632">
    <property type="entry name" value="MOLYBDATE-BINDING PERIPLASMIC PROTEIN"/>
    <property type="match status" value="1"/>
</dbReference>
<dbReference type="InterPro" id="IPR005950">
    <property type="entry name" value="ModA"/>
</dbReference>
<feature type="binding site" evidence="4">
    <location>
        <position position="158"/>
    </location>
    <ligand>
        <name>molybdate</name>
        <dbReference type="ChEBI" id="CHEBI:36264"/>
    </ligand>
</feature>
<evidence type="ECO:0000256" key="3">
    <source>
        <dbReference type="ARBA" id="ARBA00022729"/>
    </source>
</evidence>
<evidence type="ECO:0000313" key="5">
    <source>
        <dbReference type="EMBL" id="NYG56771.1"/>
    </source>
</evidence>
<dbReference type="AlphaFoldDB" id="A0A7Y9UNR8"/>
<dbReference type="GO" id="GO:0046872">
    <property type="term" value="F:metal ion binding"/>
    <property type="evidence" value="ECO:0007669"/>
    <property type="project" value="UniProtKB-KW"/>
</dbReference>
<dbReference type="SUPFAM" id="SSF53850">
    <property type="entry name" value="Periplasmic binding protein-like II"/>
    <property type="match status" value="1"/>
</dbReference>
<dbReference type="PANTHER" id="PTHR30632:SF0">
    <property type="entry name" value="SULFATE-BINDING PROTEIN"/>
    <property type="match status" value="1"/>
</dbReference>
<accession>A0A7Y9UNR8</accession>
<evidence type="ECO:0000256" key="1">
    <source>
        <dbReference type="ARBA" id="ARBA00009175"/>
    </source>
</evidence>
<keyword evidence="6" id="KW-1185">Reference proteome</keyword>
<dbReference type="Proteomes" id="UP000544110">
    <property type="component" value="Unassembled WGS sequence"/>
</dbReference>
<evidence type="ECO:0000256" key="2">
    <source>
        <dbReference type="ARBA" id="ARBA00022723"/>
    </source>
</evidence>
<comment type="caution">
    <text evidence="5">The sequence shown here is derived from an EMBL/GenBank/DDBJ whole genome shotgun (WGS) entry which is preliminary data.</text>
</comment>
<dbReference type="PIRSF" id="PIRSF004846">
    <property type="entry name" value="ModA"/>
    <property type="match status" value="1"/>
</dbReference>
<dbReference type="InterPro" id="IPR050682">
    <property type="entry name" value="ModA/WtpA"/>
</dbReference>
<proteinExistence type="inferred from homology"/>
<organism evidence="5 6">
    <name type="scientific">Nocardioides perillae</name>
    <dbReference type="NCBI Taxonomy" id="1119534"/>
    <lineage>
        <taxon>Bacteria</taxon>
        <taxon>Bacillati</taxon>
        <taxon>Actinomycetota</taxon>
        <taxon>Actinomycetes</taxon>
        <taxon>Propionibacteriales</taxon>
        <taxon>Nocardioidaceae</taxon>
        <taxon>Nocardioides</taxon>
    </lineage>
</organism>